<keyword evidence="2" id="KW-0812">Transmembrane</keyword>
<feature type="transmembrane region" description="Helical" evidence="2">
    <location>
        <begin position="424"/>
        <end position="444"/>
    </location>
</feature>
<dbReference type="RefSeq" id="WP_141388534.1">
    <property type="nucleotide sequence ID" value="NZ_BJNZ01000004.1"/>
</dbReference>
<gene>
    <name evidence="4" type="ORF">CCE02nite_09660</name>
</gene>
<sequence>MSTPDLPGPGTQPGPSGGAADASGAQPGTVPPGAGGPDPAWGGPAGPTDPGQRPPQGPSQGPPQGPPHAPGATRPNGTDGFFDAVRRVGIYRSDDRWIGGVASGVAERFGIDPLIVRGLLFVTFFLSGAGLVLYGAAWALLPERRDGRIHLQEALRGNVDVALLGAAAFVVVGFSWGGGWWSWWDALHLGWLTGLFWVAAFVTVAVVVVSALTQRGPRGPQGAPPQPPSWAGGPDAPGAGGPGTPGYGPGGPGNGPAGPGYGLAGPGYGPAGPGYGPAGPGYGPGGAGHGPGGAGGGTAPTDASWGSPGTPSGTAPSGPQDRVTWSAEASPYASTAPGVTAPLPPYSPGAPLGATTAPQRAHQGPRNPSAQQPPRPPRAPQPPKPPRPRGPGATTTGVVVGLSLLLGALLLVVERQGELPWPVFLTWAGLSGILAGLAIVVSGLRGRTSGGLGWLAVLLLVVALPTSAWRSAPFTFFLDDSVRNVTDGTHRVTDPDVAEEGFGVTFGDPTIDLSGLDLSDASGTSPVEVPIQLGAGDATVVVPDGVPVRAEVQVLAGNARWLVDDDRREIGGVSTQPVTFDNDEVQSGDDPLLVLRVEVGAGQITIEED</sequence>
<evidence type="ECO:0000256" key="2">
    <source>
        <dbReference type="SAM" id="Phobius"/>
    </source>
</evidence>
<feature type="transmembrane region" description="Helical" evidence="2">
    <location>
        <begin position="161"/>
        <end position="183"/>
    </location>
</feature>
<keyword evidence="2" id="KW-0472">Membrane</keyword>
<accession>A0A4Y4DWF2</accession>
<reference evidence="4 5" key="1">
    <citation type="submission" date="2019-06" db="EMBL/GenBank/DDBJ databases">
        <title>Whole genome shotgun sequence of Cellulosimicrobium cellulans NBRC 15516.</title>
        <authorList>
            <person name="Hosoyama A."/>
            <person name="Uohara A."/>
            <person name="Ohji S."/>
            <person name="Ichikawa N."/>
        </authorList>
    </citation>
    <scope>NUCLEOTIDE SEQUENCE [LARGE SCALE GENOMIC DNA]</scope>
    <source>
        <strain evidence="4 5">NBRC 15516</strain>
    </source>
</reference>
<feature type="compositionally biased region" description="Gly residues" evidence="1">
    <location>
        <begin position="238"/>
        <end position="255"/>
    </location>
</feature>
<comment type="caution">
    <text evidence="4">The sequence shown here is derived from an EMBL/GenBank/DDBJ whole genome shotgun (WGS) entry which is preliminary data.</text>
</comment>
<feature type="compositionally biased region" description="Low complexity" evidence="1">
    <location>
        <begin position="299"/>
        <end position="319"/>
    </location>
</feature>
<dbReference type="InterPro" id="IPR007168">
    <property type="entry name" value="Phageshock_PspC_N"/>
</dbReference>
<feature type="region of interest" description="Disordered" evidence="1">
    <location>
        <begin position="1"/>
        <end position="79"/>
    </location>
</feature>
<dbReference type="AlphaFoldDB" id="A0A4Y4DWF2"/>
<dbReference type="EMBL" id="BJNZ01000004">
    <property type="protein sequence ID" value="GED08967.1"/>
    <property type="molecule type" value="Genomic_DNA"/>
</dbReference>
<feature type="transmembrane region" description="Helical" evidence="2">
    <location>
        <begin position="119"/>
        <end position="141"/>
    </location>
</feature>
<feature type="transmembrane region" description="Helical" evidence="2">
    <location>
        <begin position="189"/>
        <end position="212"/>
    </location>
</feature>
<feature type="compositionally biased region" description="Pro residues" evidence="1">
    <location>
        <begin position="52"/>
        <end position="69"/>
    </location>
</feature>
<feature type="region of interest" description="Disordered" evidence="1">
    <location>
        <begin position="215"/>
        <end position="255"/>
    </location>
</feature>
<feature type="compositionally biased region" description="Low complexity" evidence="1">
    <location>
        <begin position="18"/>
        <end position="51"/>
    </location>
</feature>
<feature type="transmembrane region" description="Helical" evidence="2">
    <location>
        <begin position="393"/>
        <end position="412"/>
    </location>
</feature>
<protein>
    <recommendedName>
        <fullName evidence="3">Phage shock protein PspC N-terminal domain-containing protein</fullName>
    </recommendedName>
</protein>
<feature type="domain" description="Phage shock protein PspC N-terminal" evidence="3">
    <location>
        <begin position="90"/>
        <end position="143"/>
    </location>
</feature>
<keyword evidence="2" id="KW-1133">Transmembrane helix</keyword>
<feature type="transmembrane region" description="Helical" evidence="2">
    <location>
        <begin position="451"/>
        <end position="469"/>
    </location>
</feature>
<feature type="compositionally biased region" description="Pro residues" evidence="1">
    <location>
        <begin position="371"/>
        <end position="389"/>
    </location>
</feature>
<feature type="region of interest" description="Disordered" evidence="1">
    <location>
        <begin position="282"/>
        <end position="395"/>
    </location>
</feature>
<feature type="compositionally biased region" description="Gly residues" evidence="1">
    <location>
        <begin position="282"/>
        <end position="298"/>
    </location>
</feature>
<organism evidence="4 5">
    <name type="scientific">Cellulosimicrobium cellulans</name>
    <name type="common">Arthrobacter luteus</name>
    <dbReference type="NCBI Taxonomy" id="1710"/>
    <lineage>
        <taxon>Bacteria</taxon>
        <taxon>Bacillati</taxon>
        <taxon>Actinomycetota</taxon>
        <taxon>Actinomycetes</taxon>
        <taxon>Micrococcales</taxon>
        <taxon>Promicromonosporaceae</taxon>
        <taxon>Cellulosimicrobium</taxon>
    </lineage>
</organism>
<name>A0A4Y4DWF2_CELCE</name>
<evidence type="ECO:0000256" key="1">
    <source>
        <dbReference type="SAM" id="MobiDB-lite"/>
    </source>
</evidence>
<evidence type="ECO:0000259" key="3">
    <source>
        <dbReference type="Pfam" id="PF04024"/>
    </source>
</evidence>
<feature type="compositionally biased region" description="Pro residues" evidence="1">
    <location>
        <begin position="1"/>
        <end position="12"/>
    </location>
</feature>
<evidence type="ECO:0000313" key="5">
    <source>
        <dbReference type="Proteomes" id="UP000316659"/>
    </source>
</evidence>
<proteinExistence type="predicted"/>
<dbReference type="Proteomes" id="UP000316659">
    <property type="component" value="Unassembled WGS sequence"/>
</dbReference>
<dbReference type="Pfam" id="PF04024">
    <property type="entry name" value="PspC"/>
    <property type="match status" value="1"/>
</dbReference>
<evidence type="ECO:0000313" key="4">
    <source>
        <dbReference type="EMBL" id="GED08967.1"/>
    </source>
</evidence>